<protein>
    <submittedName>
        <fullName evidence="2">Uncharacterized protein LOC121905475</fullName>
    </submittedName>
</protein>
<evidence type="ECO:0000313" key="3">
    <source>
        <dbReference type="Proteomes" id="UP001178508"/>
    </source>
</evidence>
<dbReference type="Proteomes" id="UP001178508">
    <property type="component" value="Chromosome 13"/>
</dbReference>
<dbReference type="EMBL" id="OY660876">
    <property type="protein sequence ID" value="CAJ1070121.1"/>
    <property type="molecule type" value="Genomic_DNA"/>
</dbReference>
<keyword evidence="3" id="KW-1185">Reference proteome</keyword>
<reference evidence="2" key="1">
    <citation type="submission" date="2023-08" db="EMBL/GenBank/DDBJ databases">
        <authorList>
            <person name="Alioto T."/>
            <person name="Alioto T."/>
            <person name="Gomez Garrido J."/>
        </authorList>
    </citation>
    <scope>NUCLEOTIDE SEQUENCE</scope>
</reference>
<evidence type="ECO:0000313" key="2">
    <source>
        <dbReference type="EMBL" id="CAJ1070121.1"/>
    </source>
</evidence>
<sequence length="394" mass="42716">MELQLHNSIEDLYDKLFQVNYPSPATGISTCRSEASPRQQTLCPRNEDDISNWTVARLRRSLKARGIAFHRNDNKARLFLLYNSSTNTTAAAAVHPALPASPPEPITATNIRSDVTEQLPRPQLASSAPPGGDQAVSPPVPAPSVSDSFQAITAFFTSLSSQAAPSSRAHISFHPNFPFSSLPSASNNNFVPPLTTIASSSALQGAPPAIHNTGYSRPPPFPTDLSYQPSLPIPTPSLPQHTNVFPPPVHNCTLATAATPIQPASSNNCPSPISPALCQQILYGNYVDLAQLLHHPQLTQDSLGRCKPIFRPVQLRDPLPSRSELDDYLSIILDMALPHCHSMHRKRPTTLSTLTLLSQHHSLLTLSPPPPIIPKSLDIRPTVNVPMPKGVDKR</sequence>
<organism evidence="2 3">
    <name type="scientific">Xyrichtys novacula</name>
    <name type="common">Pearly razorfish</name>
    <name type="synonym">Hemipteronotus novacula</name>
    <dbReference type="NCBI Taxonomy" id="13765"/>
    <lineage>
        <taxon>Eukaryota</taxon>
        <taxon>Metazoa</taxon>
        <taxon>Chordata</taxon>
        <taxon>Craniata</taxon>
        <taxon>Vertebrata</taxon>
        <taxon>Euteleostomi</taxon>
        <taxon>Actinopterygii</taxon>
        <taxon>Neopterygii</taxon>
        <taxon>Teleostei</taxon>
        <taxon>Neoteleostei</taxon>
        <taxon>Acanthomorphata</taxon>
        <taxon>Eupercaria</taxon>
        <taxon>Labriformes</taxon>
        <taxon>Labridae</taxon>
        <taxon>Xyrichtys</taxon>
    </lineage>
</organism>
<evidence type="ECO:0000256" key="1">
    <source>
        <dbReference type="SAM" id="MobiDB-lite"/>
    </source>
</evidence>
<name>A0AAV1GAA5_XYRNO</name>
<gene>
    <name evidence="2" type="ORF">XNOV1_A011680</name>
</gene>
<proteinExistence type="predicted"/>
<feature type="region of interest" description="Disordered" evidence="1">
    <location>
        <begin position="120"/>
        <end position="143"/>
    </location>
</feature>
<accession>A0AAV1GAA5</accession>
<dbReference type="AlphaFoldDB" id="A0AAV1GAA5"/>